<comment type="subcellular location">
    <subcellularLocation>
        <location evidence="1">Membrane</location>
        <topology evidence="1">Multi-pass membrane protein</topology>
    </subcellularLocation>
</comment>
<keyword evidence="6 7" id="KW-0472">Membrane</keyword>
<proteinExistence type="inferred from homology"/>
<evidence type="ECO:0000256" key="4">
    <source>
        <dbReference type="ARBA" id="ARBA00022692"/>
    </source>
</evidence>
<dbReference type="InterPro" id="IPR009262">
    <property type="entry name" value="SLC35_F1/F2/F6"/>
</dbReference>
<dbReference type="SUPFAM" id="SSF103481">
    <property type="entry name" value="Multidrug resistance efflux transporter EmrE"/>
    <property type="match status" value="1"/>
</dbReference>
<evidence type="ECO:0000313" key="8">
    <source>
        <dbReference type="EMBL" id="CAD7598913.1"/>
    </source>
</evidence>
<evidence type="ECO:0000256" key="7">
    <source>
        <dbReference type="SAM" id="Phobius"/>
    </source>
</evidence>
<reference evidence="8" key="1">
    <citation type="submission" date="2020-11" db="EMBL/GenBank/DDBJ databases">
        <authorList>
            <person name="Tran Van P."/>
        </authorList>
    </citation>
    <scope>NUCLEOTIDE SEQUENCE</scope>
</reference>
<dbReference type="EMBL" id="OE842197">
    <property type="protein sequence ID" value="CAD7598913.1"/>
    <property type="molecule type" value="Genomic_DNA"/>
</dbReference>
<evidence type="ECO:0000256" key="5">
    <source>
        <dbReference type="ARBA" id="ARBA00022989"/>
    </source>
</evidence>
<feature type="transmembrane region" description="Helical" evidence="7">
    <location>
        <begin position="290"/>
        <end position="306"/>
    </location>
</feature>
<evidence type="ECO:0000256" key="2">
    <source>
        <dbReference type="ARBA" id="ARBA00007863"/>
    </source>
</evidence>
<evidence type="ECO:0008006" key="9">
    <source>
        <dbReference type="Google" id="ProtNLM"/>
    </source>
</evidence>
<comment type="similarity">
    <text evidence="2">Belongs to the SLC35F solute transporter family.</text>
</comment>
<dbReference type="InterPro" id="IPR026505">
    <property type="entry name" value="Solute_c_fam_35_mem_F3/F4"/>
</dbReference>
<feature type="transmembrane region" description="Helical" evidence="7">
    <location>
        <begin position="53"/>
        <end position="79"/>
    </location>
</feature>
<dbReference type="AlphaFoldDB" id="A0A7R9PN08"/>
<dbReference type="PANTHER" id="PTHR19346:SF4">
    <property type="entry name" value="SUGAR PHOSPHATE TRANSPORTER DOMAIN-CONTAINING PROTEIN"/>
    <property type="match status" value="1"/>
</dbReference>
<dbReference type="GO" id="GO:0016020">
    <property type="term" value="C:membrane"/>
    <property type="evidence" value="ECO:0007669"/>
    <property type="project" value="UniProtKB-SubCell"/>
</dbReference>
<feature type="transmembrane region" description="Helical" evidence="7">
    <location>
        <begin position="7"/>
        <end position="33"/>
    </location>
</feature>
<dbReference type="PANTHER" id="PTHR19346">
    <property type="entry name" value="SUGAR PHOSPHATE TRANSPORTER DOMAIN-CONTAINING PROTEIN"/>
    <property type="match status" value="1"/>
</dbReference>
<evidence type="ECO:0000256" key="1">
    <source>
        <dbReference type="ARBA" id="ARBA00004141"/>
    </source>
</evidence>
<feature type="transmembrane region" description="Helical" evidence="7">
    <location>
        <begin position="167"/>
        <end position="185"/>
    </location>
</feature>
<feature type="transmembrane region" description="Helical" evidence="7">
    <location>
        <begin position="135"/>
        <end position="160"/>
    </location>
</feature>
<dbReference type="Pfam" id="PF06027">
    <property type="entry name" value="SLC35F"/>
    <property type="match status" value="1"/>
</dbReference>
<protein>
    <recommendedName>
        <fullName evidence="9">Thiamine transporter SLC35F3</fullName>
    </recommendedName>
</protein>
<evidence type="ECO:0000256" key="6">
    <source>
        <dbReference type="ARBA" id="ARBA00023136"/>
    </source>
</evidence>
<keyword evidence="5 7" id="KW-1133">Transmembrane helix</keyword>
<organism evidence="8">
    <name type="scientific">Timema genevievae</name>
    <name type="common">Walking stick</name>
    <dbReference type="NCBI Taxonomy" id="629358"/>
    <lineage>
        <taxon>Eukaryota</taxon>
        <taxon>Metazoa</taxon>
        <taxon>Ecdysozoa</taxon>
        <taxon>Arthropoda</taxon>
        <taxon>Hexapoda</taxon>
        <taxon>Insecta</taxon>
        <taxon>Pterygota</taxon>
        <taxon>Neoptera</taxon>
        <taxon>Polyneoptera</taxon>
        <taxon>Phasmatodea</taxon>
        <taxon>Timematodea</taxon>
        <taxon>Timematoidea</taxon>
        <taxon>Timematidae</taxon>
        <taxon>Timema</taxon>
    </lineage>
</organism>
<sequence length="328" mass="36776">MLFRQIYFGVCVTVCVTASWVGATHFIKFLYWRQPLPVFGYTNNSSMHHHHHVVVYNAPFFTTWFCTNWTVLFFPLYFICRLTTTRCKSAGSILRESVGNFREKGFTAARFLTRCSLFCLLWVATNYMYIYSLRILLATDVMALFATNVACVYLLSWVILHEQFVGVRIVAVILCDTGVALLAYMDGITGSPTLGSVVLATCAAAGSAVYKVLFKKVIGEASYGQVSLFFSLIGLFNAALLWPLCLALYFTGVETLHWDRLPWPTLLAASGLSLALDVVLYGANFVGMKLAGMILIAVGFFLVMFPDNWPDYITRVLRNLIMLSHSAR</sequence>
<dbReference type="InterPro" id="IPR037185">
    <property type="entry name" value="EmrE-like"/>
</dbReference>
<accession>A0A7R9PN08</accession>
<keyword evidence="3" id="KW-0813">Transport</keyword>
<evidence type="ECO:0000256" key="3">
    <source>
        <dbReference type="ARBA" id="ARBA00022448"/>
    </source>
</evidence>
<gene>
    <name evidence="8" type="ORF">TGEB3V08_LOCUS7229</name>
</gene>
<feature type="transmembrane region" description="Helical" evidence="7">
    <location>
        <begin position="226"/>
        <end position="251"/>
    </location>
</feature>
<feature type="transmembrane region" description="Helical" evidence="7">
    <location>
        <begin position="111"/>
        <end position="129"/>
    </location>
</feature>
<name>A0A7R9PN08_TIMGE</name>
<dbReference type="GO" id="GO:0022857">
    <property type="term" value="F:transmembrane transporter activity"/>
    <property type="evidence" value="ECO:0007669"/>
    <property type="project" value="InterPro"/>
</dbReference>
<feature type="transmembrane region" description="Helical" evidence="7">
    <location>
        <begin position="197"/>
        <end position="214"/>
    </location>
</feature>
<keyword evidence="4 7" id="KW-0812">Transmembrane</keyword>